<dbReference type="FunFam" id="2.60.40.10:FF:000096">
    <property type="entry name" value="filamin-C isoform X2"/>
    <property type="match status" value="1"/>
</dbReference>
<dbReference type="InterPro" id="IPR013783">
    <property type="entry name" value="Ig-like_fold"/>
</dbReference>
<feature type="repeat" description="Filamin" evidence="9">
    <location>
        <begin position="1637"/>
        <end position="1729"/>
    </location>
</feature>
<keyword evidence="5" id="KW-0677">Repeat</keyword>
<dbReference type="FunFam" id="2.60.40.10:FF:000102">
    <property type="entry name" value="filamin-B isoform X2"/>
    <property type="match status" value="1"/>
</dbReference>
<feature type="repeat" description="Filamin" evidence="9">
    <location>
        <begin position="1230"/>
        <end position="1325"/>
    </location>
</feature>
<dbReference type="FunFam" id="1.10.418.10:FF:000008">
    <property type="entry name" value="Filamin-B isoform C"/>
    <property type="match status" value="1"/>
</dbReference>
<dbReference type="PROSITE" id="PS00020">
    <property type="entry name" value="ACTININ_2"/>
    <property type="match status" value="1"/>
</dbReference>
<keyword evidence="3" id="KW-0963">Cytoplasm</keyword>
<feature type="repeat" description="Filamin" evidence="9">
    <location>
        <begin position="2201"/>
        <end position="2293"/>
    </location>
</feature>
<dbReference type="InterPro" id="IPR036872">
    <property type="entry name" value="CH_dom_sf"/>
</dbReference>
<dbReference type="SUPFAM" id="SSF81296">
    <property type="entry name" value="E set domains"/>
    <property type="match status" value="22"/>
</dbReference>
<dbReference type="FunFam" id="2.60.40.10:FF:000001">
    <property type="entry name" value="Filamin-C isoform b"/>
    <property type="match status" value="3"/>
</dbReference>
<evidence type="ECO:0000256" key="9">
    <source>
        <dbReference type="PROSITE-ProRule" id="PRU00087"/>
    </source>
</evidence>
<keyword evidence="7" id="KW-0009">Actin-binding</keyword>
<dbReference type="FunFam" id="2.60.40.10:FF:000154">
    <property type="entry name" value="filamin-B isoform X1"/>
    <property type="match status" value="1"/>
</dbReference>
<feature type="repeat" description="Filamin" evidence="9">
    <location>
        <begin position="547"/>
        <end position="643"/>
    </location>
</feature>
<feature type="repeat" description="Filamin" evidence="9">
    <location>
        <begin position="250"/>
        <end position="328"/>
    </location>
</feature>
<dbReference type="FunFam" id="2.60.40.10:FF:000122">
    <property type="entry name" value="filamin-C isoform X2"/>
    <property type="match status" value="1"/>
</dbReference>
<evidence type="ECO:0000256" key="5">
    <source>
        <dbReference type="ARBA" id="ARBA00022737"/>
    </source>
</evidence>
<dbReference type="FunFam" id="2.60.40.10:FF:000092">
    <property type="entry name" value="Filamin-B isoform B"/>
    <property type="match status" value="1"/>
</dbReference>
<dbReference type="CDD" id="cd21309">
    <property type="entry name" value="CH_FLNB_rpt1"/>
    <property type="match status" value="1"/>
</dbReference>
<evidence type="ECO:0000256" key="2">
    <source>
        <dbReference type="ARBA" id="ARBA00009238"/>
    </source>
</evidence>
<dbReference type="PROSITE" id="PS50194">
    <property type="entry name" value="FILAMIN_REPEAT"/>
    <property type="match status" value="22"/>
</dbReference>
<feature type="repeat" description="Filamin" evidence="9">
    <location>
        <begin position="942"/>
        <end position="1036"/>
    </location>
</feature>
<reference evidence="12" key="1">
    <citation type="submission" date="2016-05" db="EMBL/GenBank/DDBJ databases">
        <authorList>
            <person name="Lavstsen T."/>
            <person name="Jespersen J.S."/>
        </authorList>
    </citation>
    <scope>NUCLEOTIDE SEQUENCE</scope>
    <source>
        <tissue evidence="12">Brain</tissue>
    </source>
</reference>
<dbReference type="Gene3D" id="1.10.418.10">
    <property type="entry name" value="Calponin-like domain"/>
    <property type="match status" value="2"/>
</dbReference>
<dbReference type="Gene3D" id="2.60.40.10">
    <property type="entry name" value="Immunoglobulins"/>
    <property type="match status" value="22"/>
</dbReference>
<sequence length="2421" mass="258289">MPATEKDLAEDAPWKKIQQNTFTRWCNEHLKCVNKRIGNLQTDLSDGLRLIGLLEVLSQKKMFRKYNQRPTFRQMQLENVSVALEFLEKENIKLVSIDSKAIVDGNLKLILGLIWTLILHYSISMPMWDEEEEADDGKQKTPKQRLLGWIQNKLPELPITNFNRDWQTGRALGALVDSCAPGLCPDWDQWDQTKPVDNAREAMQQADDWLGIPQVITPEEIVDPNVDEHSVMTYLSQFPKAKLKPGAPLRPKLNPKKARAYGPGIEPTGNVVMKKAEFTVETISAGMGEVLVYVEDPAGHREEAKVTANNDKNRTYSVFYVPKVTGMHKPAGIGPQPGTPLPSAVISCFQAPLLACNPNLCRAKGRGLQPKGLRVKETADFKVYTKGAGTGELKVSIKGPKGIEEPCKQKDLGDGEYEFEYYPTSPGTYSITITWGGQHIPRSPIEVKIGAEASQQKVRAWGPGLEGGVVGKSADFVVEAVGDNVGTLGFSVEGPSQAKIECDDKGDGSCDVRYWPTEAGEYAVHVLCNSEDIQHSPFMAEIVNAPGKDFYPDKVKAYGPGLQSSGLAVGKPTEFTVDAKQGGKAPLKILAQDGEGAPVDVQVKDNGNGTYTCTYTPRKPVKHTVMVSWGGVNIPDSPFRMNIGAGCHPNKVKVSGPGVAKSGLKAFEPTYFTVDCAEAGQGDISIGIKCAPGVVGPAEADIDFDIIRNDNDTFTVKYTPPGAGSYTIMVLFADHAIPMTPIRLKVDPSHDASKVKAEGPGLSRSGVELIKPTHFTVATKGAGKANLDCSFSGPTKAEAVKDFEIINNHDNTHTVKYTPVQQGPLGVAVTYGGDHIPKSPFSVAVAPSLDLGKINITGLGDQMTVGKDQEVTVKSKGAGGQGKVAAKVTGPSGKPVASKVEPGLSPETSQVKFIPREAGPYQVELTYDGVPIPGSPFTPKAYPSTDPSKVRCSGPGLERAKVGETGEFVVDCTNAGPAELTIEIISDSGTEAEVHIQDNGDGTYTITYIPLYPGSYTLTIRYGGQDVPNFPARLTVEPAVDASGVRVFGPGVEGKGVFRDSTTDFTVDARALTQMGGDHIKTLIGNPSGSRTDALITDLGDGTYNVEYTPYEEGPHSVEVCYDGSPVPKSPFRVAVTEGCDPARVRVHGPGLKGGITNKPNKFMVETRGAGTGGLGLAMEGPSEAKMSCTDNKDGSCSVEYIPYEAGTYNLNITYGGQPISGSPFSVPVSDTVDSTKVKCQGSGLGNNVRANIPQAFTVDASTAGVAPLQVRVQGPKGVVEHVEVVDNGDQTHTVNYVPTREGPYSINVLYADEEIPRSPYKVKVLPTHDASKVRASGPGLNTTGVPASLPVEFTIDAKDAGEGLLAVQITDPEGKPKKANIRDNNDGTYLVSYVPDMTGRYTILIKYGGDEIPYSPYRIRALPTGDASKCTVTVSIGGHGLGAGVGPTIQIGEQTLITVDAKAAGKGKVTCSVCTPEGVELDVDVVENEDGTFDIFYTAPQPGEYVICVRFGGEHIPNSPFQVTALEGPSDQLMQQRQMPQYYAQQPWATDRQMGMNGLDVTGLRPFDLVIPFTIQKGEITGDVRMPSGKVAKPDITDNKDGTVTVKYAPTEAGLHEMDIKYDGIHIPGSPLQFYVDYMNSGNVSAYGPGLIHGTVNKPAVFTVDTKDAGEGGLSLAIEGPSKADISCVDNQDGTCTVSYLPVLPGDYSILVRYNDKHIPGSPYSARITGDDSMRMSQLKVGSAADIPLDIGEFDLSQLTASLTTPSGREEPCLLKMLRNGHVGVSFVPKEIGEHLVNIKKNGRHIPSSPITVMISQSEIGDASRVRVSGQGLSEARTFEPAEFIIDTRDAGYGGLSLSIEGPSKVDINTEDQEDGTCKVTYCPTEPGNYIINIKFADQHVPGSAFTVKVTGEGRMKESITRKRGAASVANVGSKCDLSLKIPEISIADMTAQVTSPSGQVHKAEILEGENNTYCIRFVPTEMGVHTVCVKYNGVHVPGSPFQFTVGPLGEGGAHKVRAGGPGLERAEAGVPAEFSIWTREAGAGGLSIAVEGPSKAEIVFEDRKDGSSGVSYIVQEPGDYEVSIRFNDEHIPDSPFIVPVASPSDDARRLTVASLQESGLKVNQPASFAVSLNGAKGVIDAKVHSPSGALEECCVTEIDQDKYAVRFIPRENGLYLIDVKFNGSHIPGSPFKIRVGEMGQAGDPGMVSAYGAGLEGGTTGTACEFVVNTSSAGPGALAVTINGPSKVKMDCVECPEGYRVTYTPMAPGNYLISIKYGGPYHIVGSPFKVKITGSKLVSSHSMHETSSVMVDPVTRAISCSQQASPAHSDASKVMAKGPGLTKAFVGQKNNFCVDCSKAGRNMLLVGVDGPKVPCEEILVKHLGNRVYNVSYQLKEKGEYILVVKWGDKHIPGSPYHITV</sequence>
<dbReference type="FunFam" id="2.60.40.10:FF:000168">
    <property type="entry name" value="filamin-C isoform X2"/>
    <property type="match status" value="1"/>
</dbReference>
<feature type="repeat" description="Filamin" evidence="9">
    <location>
        <begin position="1037"/>
        <end position="1136"/>
    </location>
</feature>
<evidence type="ECO:0000256" key="1">
    <source>
        <dbReference type="ARBA" id="ARBA00004245"/>
    </source>
</evidence>
<evidence type="ECO:0000256" key="4">
    <source>
        <dbReference type="ARBA" id="ARBA00022553"/>
    </source>
</evidence>
<dbReference type="Pfam" id="PF00630">
    <property type="entry name" value="Filamin"/>
    <property type="match status" value="22"/>
</dbReference>
<gene>
    <name evidence="12" type="primary">FLNA</name>
</gene>
<keyword evidence="6" id="KW-0832">Ubl conjugation</keyword>
<evidence type="ECO:0000256" key="3">
    <source>
        <dbReference type="ARBA" id="ARBA00022490"/>
    </source>
</evidence>
<feature type="repeat" description="Filamin" evidence="9">
    <location>
        <begin position="1435"/>
        <end position="1526"/>
    </location>
</feature>
<dbReference type="FunFam" id="2.60.40.10:FF:000079">
    <property type="entry name" value="Filamin-B isoform C"/>
    <property type="match status" value="1"/>
</dbReference>
<feature type="repeat" description="Filamin" evidence="9">
    <location>
        <begin position="2327"/>
        <end position="2421"/>
    </location>
</feature>
<dbReference type="EMBL" id="HAEC01010604">
    <property type="protein sequence ID" value="SBQ78820.1"/>
    <property type="molecule type" value="Transcribed_RNA"/>
</dbReference>
<dbReference type="SUPFAM" id="SSF47576">
    <property type="entry name" value="Calponin-homology domain, CH-domain"/>
    <property type="match status" value="1"/>
</dbReference>
<dbReference type="InterPro" id="IPR001589">
    <property type="entry name" value="Actinin_actin-bd_CS"/>
</dbReference>
<dbReference type="GO" id="GO:0030036">
    <property type="term" value="P:actin cytoskeleton organization"/>
    <property type="evidence" value="ECO:0007669"/>
    <property type="project" value="InterPro"/>
</dbReference>
<accession>A0A1A8H7Y5</accession>
<dbReference type="PROSITE" id="PS50021">
    <property type="entry name" value="CH"/>
    <property type="match status" value="2"/>
</dbReference>
<feature type="repeat" description="Filamin" evidence="9">
    <location>
        <begin position="353"/>
        <end position="449"/>
    </location>
</feature>
<evidence type="ECO:0000256" key="10">
    <source>
        <dbReference type="SAM" id="MobiDB-lite"/>
    </source>
</evidence>
<feature type="repeat" description="Filamin" evidence="9">
    <location>
        <begin position="2010"/>
        <end position="2102"/>
    </location>
</feature>
<dbReference type="InterPro" id="IPR001715">
    <property type="entry name" value="CH_dom"/>
</dbReference>
<dbReference type="FunFam" id="2.60.40.10:FF:000157">
    <property type="entry name" value="filamin-C isoform X1"/>
    <property type="match status" value="1"/>
</dbReference>
<name>A0A1A8H7Y5_9TELE</name>
<feature type="domain" description="Calponin-homology (CH)" evidence="11">
    <location>
        <begin position="140"/>
        <end position="243"/>
    </location>
</feature>
<evidence type="ECO:0000313" key="12">
    <source>
        <dbReference type="EMBL" id="SBQ78820.1"/>
    </source>
</evidence>
<comment type="similarity">
    <text evidence="2">Belongs to the filamin family.</text>
</comment>
<feature type="repeat" description="Filamin" evidence="9">
    <location>
        <begin position="1326"/>
        <end position="1422"/>
    </location>
</feature>
<keyword evidence="4" id="KW-0597">Phosphoprotein</keyword>
<dbReference type="FunFam" id="2.60.40.10:FF:000105">
    <property type="entry name" value="filamin-C isoform X1"/>
    <property type="match status" value="1"/>
</dbReference>
<dbReference type="FunFam" id="2.60.40.10:FF:000125">
    <property type="entry name" value="filamin-B isoform X1"/>
    <property type="match status" value="1"/>
</dbReference>
<dbReference type="InterPro" id="IPR001298">
    <property type="entry name" value="Filamin/ABP280_rpt"/>
</dbReference>
<dbReference type="GO" id="GO:0005856">
    <property type="term" value="C:cytoskeleton"/>
    <property type="evidence" value="ECO:0007669"/>
    <property type="project" value="UniProtKB-SubCell"/>
</dbReference>
<feature type="domain" description="Calponin-homology (CH)" evidence="11">
    <location>
        <begin position="16"/>
        <end position="122"/>
    </location>
</feature>
<dbReference type="PANTHER" id="PTHR38537">
    <property type="entry name" value="JITTERBUG, ISOFORM N"/>
    <property type="match status" value="1"/>
</dbReference>
<feature type="repeat" description="Filamin" evidence="9">
    <location>
        <begin position="846"/>
        <end position="941"/>
    </location>
</feature>
<dbReference type="FunFam" id="2.60.40.10:FF:000115">
    <property type="entry name" value="filamin-C isoform X1"/>
    <property type="match status" value="1"/>
</dbReference>
<feature type="repeat" description="Filamin" evidence="9">
    <location>
        <begin position="747"/>
        <end position="845"/>
    </location>
</feature>
<dbReference type="FunFam" id="1.10.418.10:FF:000006">
    <property type="entry name" value="Filamin-B isoform A"/>
    <property type="match status" value="1"/>
</dbReference>
<feature type="repeat" description="Filamin" evidence="9">
    <location>
        <begin position="2104"/>
        <end position="2197"/>
    </location>
</feature>
<dbReference type="FunFam" id="2.60.40.10:FF:000140">
    <property type="entry name" value="FiLamiN (Actin binding protein) homolog"/>
    <property type="match status" value="1"/>
</dbReference>
<feature type="repeat" description="Filamin" evidence="9">
    <location>
        <begin position="1579"/>
        <end position="1637"/>
    </location>
</feature>
<evidence type="ECO:0000259" key="11">
    <source>
        <dbReference type="PROSITE" id="PS50021"/>
    </source>
</evidence>
<evidence type="ECO:0000256" key="8">
    <source>
        <dbReference type="ARBA" id="ARBA00023212"/>
    </source>
</evidence>
<feature type="region of interest" description="Disordered" evidence="10">
    <location>
        <begin position="876"/>
        <end position="904"/>
    </location>
</feature>
<dbReference type="PROSITE" id="PS00019">
    <property type="entry name" value="ACTININ_1"/>
    <property type="match status" value="1"/>
</dbReference>
<organism evidence="12">
    <name type="scientific">Nothobranchius korthausae</name>
    <dbReference type="NCBI Taxonomy" id="1143690"/>
    <lineage>
        <taxon>Eukaryota</taxon>
        <taxon>Metazoa</taxon>
        <taxon>Chordata</taxon>
        <taxon>Craniata</taxon>
        <taxon>Vertebrata</taxon>
        <taxon>Euteleostomi</taxon>
        <taxon>Actinopterygii</taxon>
        <taxon>Neopterygii</taxon>
        <taxon>Teleostei</taxon>
        <taxon>Neoteleostei</taxon>
        <taxon>Acanthomorphata</taxon>
        <taxon>Ovalentaria</taxon>
        <taxon>Atherinomorphae</taxon>
        <taxon>Cyprinodontiformes</taxon>
        <taxon>Nothobranchiidae</taxon>
        <taxon>Nothobranchius</taxon>
    </lineage>
</organism>
<dbReference type="GO" id="GO:0051015">
    <property type="term" value="F:actin filament binding"/>
    <property type="evidence" value="ECO:0007669"/>
    <property type="project" value="InterPro"/>
</dbReference>
<dbReference type="SMART" id="SM00033">
    <property type="entry name" value="CH"/>
    <property type="match status" value="2"/>
</dbReference>
<feature type="repeat" description="Filamin" evidence="9">
    <location>
        <begin position="1819"/>
        <end position="1911"/>
    </location>
</feature>
<keyword evidence="8" id="KW-0206">Cytoskeleton</keyword>
<feature type="repeat" description="Filamin" evidence="9">
    <location>
        <begin position="450"/>
        <end position="542"/>
    </location>
</feature>
<comment type="subcellular location">
    <subcellularLocation>
        <location evidence="1">Cytoplasm</location>
        <location evidence="1">Cytoskeleton</location>
    </subcellularLocation>
</comment>
<dbReference type="InterPro" id="IPR014756">
    <property type="entry name" value="Ig_E-set"/>
</dbReference>
<feature type="repeat" description="Filamin" evidence="9">
    <location>
        <begin position="1137"/>
        <end position="1229"/>
    </location>
</feature>
<evidence type="ECO:0000256" key="7">
    <source>
        <dbReference type="ARBA" id="ARBA00023203"/>
    </source>
</evidence>
<dbReference type="InterPro" id="IPR044801">
    <property type="entry name" value="Filamin"/>
</dbReference>
<dbReference type="FunFam" id="2.60.40.10:FF:000118">
    <property type="entry name" value="filamin-C isoform X2"/>
    <property type="match status" value="1"/>
</dbReference>
<feature type="repeat" description="Filamin" evidence="9">
    <location>
        <begin position="644"/>
        <end position="746"/>
    </location>
</feature>
<dbReference type="FunFam" id="2.60.40.10:FF:000007">
    <property type="entry name" value="Filamin-B isoform C"/>
    <property type="match status" value="3"/>
</dbReference>
<dbReference type="Pfam" id="PF00307">
    <property type="entry name" value="CH"/>
    <property type="match status" value="2"/>
</dbReference>
<proteinExistence type="inferred from homology"/>
<dbReference type="GO" id="GO:0007399">
    <property type="term" value="P:nervous system development"/>
    <property type="evidence" value="ECO:0007669"/>
    <property type="project" value="UniProtKB-ARBA"/>
</dbReference>
<dbReference type="SMART" id="SM00557">
    <property type="entry name" value="IG_FLMN"/>
    <property type="match status" value="22"/>
</dbReference>
<dbReference type="PANTHER" id="PTHR38537:SF5">
    <property type="entry name" value="FILAMIN-A"/>
    <property type="match status" value="1"/>
</dbReference>
<dbReference type="FunFam" id="2.60.40.10:FF:000126">
    <property type="entry name" value="filamin-C isoform X1"/>
    <property type="match status" value="1"/>
</dbReference>
<evidence type="ECO:0000256" key="6">
    <source>
        <dbReference type="ARBA" id="ARBA00022843"/>
    </source>
</evidence>
<reference evidence="12" key="2">
    <citation type="submission" date="2016-06" db="EMBL/GenBank/DDBJ databases">
        <title>The genome of a short-lived fish provides insights into sex chromosome evolution and the genetic control of aging.</title>
        <authorList>
            <person name="Reichwald K."/>
            <person name="Felder M."/>
            <person name="Petzold A."/>
            <person name="Koch P."/>
            <person name="Groth M."/>
            <person name="Platzer M."/>
        </authorList>
    </citation>
    <scope>NUCLEOTIDE SEQUENCE</scope>
    <source>
        <tissue evidence="12">Brain</tissue>
    </source>
</reference>
<protein>
    <submittedName>
        <fullName evidence="12">Filamin A, alpha (Actin binding protein 280)</fullName>
    </submittedName>
</protein>
<dbReference type="InterPro" id="IPR017868">
    <property type="entry name" value="Filamin/ABP280_repeat-like"/>
</dbReference>
<feature type="repeat" description="Filamin" evidence="9">
    <location>
        <begin position="1909"/>
        <end position="2007"/>
    </location>
</feature>
<feature type="repeat" description="Filamin" evidence="9">
    <location>
        <begin position="1727"/>
        <end position="1816"/>
    </location>
</feature>